<dbReference type="InterPro" id="IPR019169">
    <property type="entry name" value="Transmembrane_26"/>
</dbReference>
<proteinExistence type="predicted"/>
<gene>
    <name evidence="2" type="ORF">IZO911_LOCUS29244</name>
</gene>
<protein>
    <submittedName>
        <fullName evidence="2">Uncharacterized protein</fullName>
    </submittedName>
</protein>
<evidence type="ECO:0000256" key="1">
    <source>
        <dbReference type="SAM" id="Phobius"/>
    </source>
</evidence>
<feature type="transmembrane region" description="Helical" evidence="1">
    <location>
        <begin position="6"/>
        <end position="27"/>
    </location>
</feature>
<feature type="transmembrane region" description="Helical" evidence="1">
    <location>
        <begin position="335"/>
        <end position="355"/>
    </location>
</feature>
<organism evidence="2 3">
    <name type="scientific">Adineta steineri</name>
    <dbReference type="NCBI Taxonomy" id="433720"/>
    <lineage>
        <taxon>Eukaryota</taxon>
        <taxon>Metazoa</taxon>
        <taxon>Spiralia</taxon>
        <taxon>Gnathifera</taxon>
        <taxon>Rotifera</taxon>
        <taxon>Eurotatoria</taxon>
        <taxon>Bdelloidea</taxon>
        <taxon>Adinetida</taxon>
        <taxon>Adinetidae</taxon>
        <taxon>Adineta</taxon>
    </lineage>
</organism>
<dbReference type="Pfam" id="PF09772">
    <property type="entry name" value="Tmem26"/>
    <property type="match status" value="2"/>
</dbReference>
<keyword evidence="1" id="KW-0472">Membrane</keyword>
<dbReference type="Proteomes" id="UP000663860">
    <property type="component" value="Unassembled WGS sequence"/>
</dbReference>
<feature type="transmembrane region" description="Helical" evidence="1">
    <location>
        <begin position="380"/>
        <end position="400"/>
    </location>
</feature>
<keyword evidence="1" id="KW-1133">Transmembrane helix</keyword>
<dbReference type="PANTHER" id="PTHR22168">
    <property type="entry name" value="TMEM26 PROTEIN"/>
    <property type="match status" value="1"/>
</dbReference>
<reference evidence="2" key="1">
    <citation type="submission" date="2021-02" db="EMBL/GenBank/DDBJ databases">
        <authorList>
            <person name="Nowell W R."/>
        </authorList>
    </citation>
    <scope>NUCLEOTIDE SEQUENCE</scope>
</reference>
<dbReference type="EMBL" id="CAJNOE010000431">
    <property type="protein sequence ID" value="CAF1212349.1"/>
    <property type="molecule type" value="Genomic_DNA"/>
</dbReference>
<name>A0A814X8B7_9BILA</name>
<dbReference type="AlphaFoldDB" id="A0A814X8B7"/>
<evidence type="ECO:0000313" key="3">
    <source>
        <dbReference type="Proteomes" id="UP000663860"/>
    </source>
</evidence>
<feature type="transmembrane region" description="Helical" evidence="1">
    <location>
        <begin position="73"/>
        <end position="94"/>
    </location>
</feature>
<accession>A0A814X8B7</accession>
<feature type="transmembrane region" description="Helical" evidence="1">
    <location>
        <begin position="284"/>
        <end position="307"/>
    </location>
</feature>
<dbReference type="PANTHER" id="PTHR22168:SF3">
    <property type="entry name" value="TRANSMEMBRANE PROTEIN 26"/>
    <property type="match status" value="1"/>
</dbReference>
<evidence type="ECO:0000313" key="2">
    <source>
        <dbReference type="EMBL" id="CAF1212349.1"/>
    </source>
</evidence>
<feature type="transmembrane region" description="Helical" evidence="1">
    <location>
        <begin position="39"/>
        <end position="61"/>
    </location>
</feature>
<comment type="caution">
    <text evidence="2">The sequence shown here is derived from an EMBL/GenBank/DDBJ whole genome shotgun (WGS) entry which is preliminary data.</text>
</comment>
<keyword evidence="1" id="KW-0812">Transmembrane</keyword>
<sequence>MYRTDELIIFIIRNGFARIIMSTLLIICYVRAMCEKQQLWILSNFCYIGLIYLIIDWWIILLKIYVHRKIVEYFWINTGVAIFITFTMPPLWVLRYAYFVQSVKDSKLQAKHANLNLESYVSKCWDLKEKQQLHLMEFETVSMNQAKSTIEINNSTCDRIEEINADDWCVYGICLMKQMPDEMLEQVVVLATICLRWMITGNLGLDQLITYFISTASDIVDFSSTMVGQSEQLIENKNKNMMKAIIAAYFISLSQFSVNLSGKRKHDHIYDTIVWSNAKLEERFLIIIDFLFGTEIWAAYFISLSQFSVNLSGKRKHDHIYDTIVWSNAKLEERFLIIIDFLFGTEIWGILAQMATEDGLLLGLRIAVVVKFDASTLENLFFVVKNILTIAIFTYYAAAITDSYVRHRHRYQHYFLTSNNIQ</sequence>